<evidence type="ECO:0000256" key="1">
    <source>
        <dbReference type="SAM" id="MobiDB-lite"/>
    </source>
</evidence>
<dbReference type="Pfam" id="PF09725">
    <property type="entry name" value="Fra10Ac1"/>
    <property type="match status" value="1"/>
</dbReference>
<feature type="compositionally biased region" description="Basic and acidic residues" evidence="1">
    <location>
        <begin position="271"/>
        <end position="293"/>
    </location>
</feature>
<dbReference type="GeneID" id="27689965"/>
<accession>A0A0L0HBY9</accession>
<dbReference type="AlphaFoldDB" id="A0A0L0HBY9"/>
<evidence type="ECO:0000313" key="2">
    <source>
        <dbReference type="EMBL" id="KNC98278.1"/>
    </source>
</evidence>
<evidence type="ECO:0008006" key="4">
    <source>
        <dbReference type="Google" id="ProtNLM"/>
    </source>
</evidence>
<reference evidence="2 3" key="1">
    <citation type="submission" date="2009-08" db="EMBL/GenBank/DDBJ databases">
        <title>The Genome Sequence of Spizellomyces punctatus strain DAOM BR117.</title>
        <authorList>
            <consortium name="The Broad Institute Genome Sequencing Platform"/>
            <person name="Russ C."/>
            <person name="Cuomo C."/>
            <person name="Shea T."/>
            <person name="Young S.K."/>
            <person name="Zeng Q."/>
            <person name="Koehrsen M."/>
            <person name="Haas B."/>
            <person name="Borodovsky M."/>
            <person name="Guigo R."/>
            <person name="Alvarado L."/>
            <person name="Berlin A."/>
            <person name="Bochicchio J."/>
            <person name="Borenstein D."/>
            <person name="Chapman S."/>
            <person name="Chen Z."/>
            <person name="Engels R."/>
            <person name="Freedman E."/>
            <person name="Gellesch M."/>
            <person name="Goldberg J."/>
            <person name="Griggs A."/>
            <person name="Gujja S."/>
            <person name="Heiman D."/>
            <person name="Hepburn T."/>
            <person name="Howarth C."/>
            <person name="Jen D."/>
            <person name="Larson L."/>
            <person name="Lewis B."/>
            <person name="Mehta T."/>
            <person name="Park D."/>
            <person name="Pearson M."/>
            <person name="Roberts A."/>
            <person name="Saif S."/>
            <person name="Shenoy N."/>
            <person name="Sisk P."/>
            <person name="Stolte C."/>
            <person name="Sykes S."/>
            <person name="Thomson T."/>
            <person name="Walk T."/>
            <person name="White J."/>
            <person name="Yandava C."/>
            <person name="Burger G."/>
            <person name="Gray M.W."/>
            <person name="Holland P.W.H."/>
            <person name="King N."/>
            <person name="Lang F.B.F."/>
            <person name="Roger A.J."/>
            <person name="Ruiz-Trillo I."/>
            <person name="Lander E."/>
            <person name="Nusbaum C."/>
        </authorList>
    </citation>
    <scope>NUCLEOTIDE SEQUENCE [LARGE SCALE GENOMIC DNA]</scope>
    <source>
        <strain evidence="2 3">DAOM BR117</strain>
    </source>
</reference>
<dbReference type="PANTHER" id="PTHR11567:SF25">
    <property type="entry name" value="PROTEIN FRA10AC1"/>
    <property type="match status" value="1"/>
</dbReference>
<dbReference type="VEuPathDB" id="FungiDB:SPPG_06675"/>
<proteinExistence type="predicted"/>
<organism evidence="2 3">
    <name type="scientific">Spizellomyces punctatus (strain DAOM BR117)</name>
    <dbReference type="NCBI Taxonomy" id="645134"/>
    <lineage>
        <taxon>Eukaryota</taxon>
        <taxon>Fungi</taxon>
        <taxon>Fungi incertae sedis</taxon>
        <taxon>Chytridiomycota</taxon>
        <taxon>Chytridiomycota incertae sedis</taxon>
        <taxon>Chytridiomycetes</taxon>
        <taxon>Spizellomycetales</taxon>
        <taxon>Spizellomycetaceae</taxon>
        <taxon>Spizellomyces</taxon>
    </lineage>
</organism>
<dbReference type="RefSeq" id="XP_016606318.1">
    <property type="nucleotide sequence ID" value="XM_016754878.1"/>
</dbReference>
<keyword evidence="3" id="KW-1185">Reference proteome</keyword>
<dbReference type="eggNOG" id="KOG1297">
    <property type="taxonomic scope" value="Eukaryota"/>
</dbReference>
<feature type="region of interest" description="Disordered" evidence="1">
    <location>
        <begin position="17"/>
        <end position="37"/>
    </location>
</feature>
<protein>
    <recommendedName>
        <fullName evidence="4">Protein FRA10AC1</fullName>
    </recommendedName>
</protein>
<dbReference type="GO" id="GO:0016791">
    <property type="term" value="F:phosphatase activity"/>
    <property type="evidence" value="ECO:0007669"/>
    <property type="project" value="TreeGrafter"/>
</dbReference>
<feature type="compositionally biased region" description="Basic residues" evidence="1">
    <location>
        <begin position="220"/>
        <end position="235"/>
    </location>
</feature>
<dbReference type="PANTHER" id="PTHR11567">
    <property type="entry name" value="ACID PHOSPHATASE-RELATED"/>
    <property type="match status" value="1"/>
</dbReference>
<dbReference type="EMBL" id="KQ257461">
    <property type="protein sequence ID" value="KNC98278.1"/>
    <property type="molecule type" value="Genomic_DNA"/>
</dbReference>
<dbReference type="InterPro" id="IPR050645">
    <property type="entry name" value="Histidine_acid_phosphatase"/>
</dbReference>
<dbReference type="STRING" id="645134.A0A0L0HBY9"/>
<gene>
    <name evidence="2" type="ORF">SPPG_06675</name>
</gene>
<feature type="compositionally biased region" description="Basic and acidic residues" evidence="1">
    <location>
        <begin position="253"/>
        <end position="263"/>
    </location>
</feature>
<evidence type="ECO:0000313" key="3">
    <source>
        <dbReference type="Proteomes" id="UP000053201"/>
    </source>
</evidence>
<dbReference type="OMA" id="EYFQDMF"/>
<feature type="region of interest" description="Disordered" evidence="1">
    <location>
        <begin position="215"/>
        <end position="311"/>
    </location>
</feature>
<dbReference type="Proteomes" id="UP000053201">
    <property type="component" value="Unassembled WGS sequence"/>
</dbReference>
<feature type="compositionally biased region" description="Polar residues" evidence="1">
    <location>
        <begin position="25"/>
        <end position="37"/>
    </location>
</feature>
<dbReference type="InterPro" id="IPR019129">
    <property type="entry name" value="Folate-sensitive_fs_Fra10Ac1"/>
</dbReference>
<sequence length="322" mass="37122">MPKTEFKKESSSTGTTYFQVPLSKHPTNSASTAETENNASISKVFRKDASGLTAYQRHKKMMGDYLSFYGAGVADVLEKRRSSSYIVGKTELDILKEQHRFLRSEEDDADNSWESRVAKKYYDRLFKEYCLANLSRYKTGQIALRWRTQKEVVNGQGQFVCGNLECSATEDLRSWEVNFAYVEGGERKNALVKLRLCPTCSYKLNYKKIKAAEKAEKEDKKRKRKEKRSERKRRKSGEEEQSFPSPGEDDQDVDKPYSDRETDSGEQSPSEENKDEPSVSKEVKDQYSRDEISRIWSAPQPEALEGESKEDEIEAYFADLFQ</sequence>
<dbReference type="InParanoid" id="A0A0L0HBY9"/>
<name>A0A0L0HBY9_SPIPD</name>
<dbReference type="OrthoDB" id="197967at2759"/>